<organism evidence="1 2">
    <name type="scientific">Candidatus Methanogaster sp</name>
    <dbReference type="NCBI Taxonomy" id="3386292"/>
    <lineage>
        <taxon>Archaea</taxon>
        <taxon>Methanobacteriati</taxon>
        <taxon>Methanobacteriota</taxon>
        <taxon>Stenosarchaea group</taxon>
        <taxon>Methanomicrobia</taxon>
        <taxon>Methanosarcinales</taxon>
        <taxon>ANME-2 cluster</taxon>
        <taxon>Candidatus Methanogasteraceae</taxon>
        <taxon>Candidatus Methanogaster</taxon>
    </lineage>
</organism>
<gene>
    <name evidence="1" type="ORF">C4B59_00880</name>
</gene>
<reference evidence="1" key="1">
    <citation type="submission" date="2018-01" db="EMBL/GenBank/DDBJ databases">
        <authorList>
            <person name="Krukenberg V."/>
        </authorList>
    </citation>
    <scope>NUCLEOTIDE SEQUENCE</scope>
    <source>
        <strain evidence="1">E20ANME2</strain>
    </source>
</reference>
<accession>A0AC61L7D1</accession>
<sequence length="335" mass="36056">MNTIRYVVLLMLFAVLTVPTASAGEYYLMPDDISVENPGDCTTVSVWLNATQGVLAGLFTILYDSNCADITSFTYNDSCFVDPPTIAIVPGRLTCGYANMPGGIPYISSCTPGLVHLGDFEICSNTTTTTPCQTDLVFYVGLDTWCTGIWDMGGAIPFTVKNGSFVCGTTPPAEPYSKPLYEGWNLISLPLVPAEDNSASAVLSGVSYDAVYQYSVTSKEFEGIESTDAMNPGTGYFVHATADCTWEYNGTAYNSLDMSLEPGLNMVGWLNCSKDADDALSSLSGEYHYVAQWDTTAGKFEVYNPAAPFNDFTAMDRGAGYFISAKQGCKLSESC</sequence>
<proteinExistence type="predicted"/>
<name>A0AC61L7D1_9EURY</name>
<protein>
    <submittedName>
        <fullName evidence="1">Uncharacterized protein</fullName>
    </submittedName>
</protein>
<evidence type="ECO:0000313" key="2">
    <source>
        <dbReference type="Proteomes" id="UP000248329"/>
    </source>
</evidence>
<dbReference type="EMBL" id="PQXF01000001">
    <property type="protein sequence ID" value="PXF62196.1"/>
    <property type="molecule type" value="Genomic_DNA"/>
</dbReference>
<comment type="caution">
    <text evidence="1">The sequence shown here is derived from an EMBL/GenBank/DDBJ whole genome shotgun (WGS) entry which is preliminary data.</text>
</comment>
<dbReference type="Proteomes" id="UP000248329">
    <property type="component" value="Unassembled WGS sequence"/>
</dbReference>
<evidence type="ECO:0000313" key="1">
    <source>
        <dbReference type="EMBL" id="PXF62196.1"/>
    </source>
</evidence>